<comment type="caution">
    <text evidence="5">The sequence shown here is derived from an EMBL/GenBank/DDBJ whole genome shotgun (WGS) entry which is preliminary data.</text>
</comment>
<evidence type="ECO:0000256" key="2">
    <source>
        <dbReference type="ARBA" id="ARBA00004496"/>
    </source>
</evidence>
<evidence type="ECO:0000256" key="4">
    <source>
        <dbReference type="ARBA" id="ARBA00023242"/>
    </source>
</evidence>
<dbReference type="GO" id="GO:0001940">
    <property type="term" value="C:male pronucleus"/>
    <property type="evidence" value="ECO:0007669"/>
    <property type="project" value="TreeGrafter"/>
</dbReference>
<dbReference type="GO" id="GO:0003682">
    <property type="term" value="F:chromatin binding"/>
    <property type="evidence" value="ECO:0007669"/>
    <property type="project" value="TreeGrafter"/>
</dbReference>
<comment type="subcellular location">
    <subcellularLocation>
        <location evidence="2">Cytoplasm</location>
    </subcellularLocation>
    <subcellularLocation>
        <location evidence="1">Nucleus</location>
    </subcellularLocation>
</comment>
<dbReference type="GO" id="GO:0044727">
    <property type="term" value="P:epigenetic programing of male pronucleus"/>
    <property type="evidence" value="ECO:0007669"/>
    <property type="project" value="TreeGrafter"/>
</dbReference>
<dbReference type="GO" id="GO:0005737">
    <property type="term" value="C:cytoplasm"/>
    <property type="evidence" value="ECO:0007669"/>
    <property type="project" value="UniProtKB-SubCell"/>
</dbReference>
<keyword evidence="3" id="KW-0963">Cytoplasm</keyword>
<keyword evidence="6" id="KW-1185">Reference proteome</keyword>
<dbReference type="GO" id="GO:0001939">
    <property type="term" value="C:female pronucleus"/>
    <property type="evidence" value="ECO:0007669"/>
    <property type="project" value="TreeGrafter"/>
</dbReference>
<dbReference type="EMBL" id="JACDTQ010002496">
    <property type="protein sequence ID" value="KAF5918051.1"/>
    <property type="molecule type" value="Genomic_DNA"/>
</dbReference>
<proteinExistence type="predicted"/>
<dbReference type="Pfam" id="PF07004">
    <property type="entry name" value="SHIPPO-rpt"/>
    <property type="match status" value="2"/>
</dbReference>
<gene>
    <name evidence="5" type="ORF">HPG69_019857</name>
</gene>
<evidence type="ECO:0000256" key="3">
    <source>
        <dbReference type="ARBA" id="ARBA00022490"/>
    </source>
</evidence>
<dbReference type="PANTHER" id="PTHR35678:SF1">
    <property type="entry name" value="PROTEIN STPG4"/>
    <property type="match status" value="1"/>
</dbReference>
<feature type="non-terminal residue" evidence="5">
    <location>
        <position position="1"/>
    </location>
</feature>
<accession>A0A7J7EQV0</accession>
<dbReference type="PANTHER" id="PTHR35678">
    <property type="entry name" value="PROTEIN STPG4"/>
    <property type="match status" value="1"/>
</dbReference>
<dbReference type="InterPro" id="IPR010736">
    <property type="entry name" value="SHIPPO-rpt"/>
</dbReference>
<dbReference type="AlphaFoldDB" id="A0A7J7EQV0"/>
<evidence type="ECO:0000256" key="1">
    <source>
        <dbReference type="ARBA" id="ARBA00004123"/>
    </source>
</evidence>
<dbReference type="GO" id="GO:0042393">
    <property type="term" value="F:histone binding"/>
    <property type="evidence" value="ECO:0007669"/>
    <property type="project" value="TreeGrafter"/>
</dbReference>
<keyword evidence="4" id="KW-0539">Nucleus</keyword>
<reference evidence="5 6" key="1">
    <citation type="journal article" date="2020" name="Mol. Biol. Evol.">
        <title>Interspecific Gene Flow and the Evolution of Specialization in Black and White Rhinoceros.</title>
        <authorList>
            <person name="Moodley Y."/>
            <person name="Westbury M.V."/>
            <person name="Russo I.M."/>
            <person name="Gopalakrishnan S."/>
            <person name="Rakotoarivelo A."/>
            <person name="Olsen R.A."/>
            <person name="Prost S."/>
            <person name="Tunstall T."/>
            <person name="Ryder O.A."/>
            <person name="Dalen L."/>
            <person name="Bruford M.W."/>
        </authorList>
    </citation>
    <scope>NUCLEOTIDE SEQUENCE [LARGE SCALE GENOMIC DNA]</scope>
    <source>
        <strain evidence="5">SBR-YM</strain>
        <tissue evidence="5">Skin</tissue>
    </source>
</reference>
<organism evidence="5 6">
    <name type="scientific">Diceros bicornis minor</name>
    <name type="common">South-central black rhinoceros</name>
    <dbReference type="NCBI Taxonomy" id="77932"/>
    <lineage>
        <taxon>Eukaryota</taxon>
        <taxon>Metazoa</taxon>
        <taxon>Chordata</taxon>
        <taxon>Craniata</taxon>
        <taxon>Vertebrata</taxon>
        <taxon>Euteleostomi</taxon>
        <taxon>Mammalia</taxon>
        <taxon>Eutheria</taxon>
        <taxon>Laurasiatheria</taxon>
        <taxon>Perissodactyla</taxon>
        <taxon>Rhinocerotidae</taxon>
        <taxon>Diceros</taxon>
    </lineage>
</organism>
<sequence length="115" mass="12559">REGPGPGHYNLKIPPANSITSCFQSRVPRFLPTCSAYVALVSLCGICQPRLSQQPGSGGSRGRCHYLISLCFLFCLQKTPGPGAYASSAQFPKQPRTIARMGREHCFFFNNTTGF</sequence>
<dbReference type="Proteomes" id="UP000551758">
    <property type="component" value="Unassembled WGS sequence"/>
</dbReference>
<dbReference type="GO" id="GO:0042585">
    <property type="term" value="C:germinal vesicle"/>
    <property type="evidence" value="ECO:0007669"/>
    <property type="project" value="TreeGrafter"/>
</dbReference>
<protein>
    <submittedName>
        <fullName evidence="5">Uncharacterized protein</fullName>
    </submittedName>
</protein>
<name>A0A7J7EQV0_DICBM</name>
<evidence type="ECO:0000313" key="6">
    <source>
        <dbReference type="Proteomes" id="UP000551758"/>
    </source>
</evidence>
<evidence type="ECO:0000313" key="5">
    <source>
        <dbReference type="EMBL" id="KAF5918051.1"/>
    </source>
</evidence>